<proteinExistence type="predicted"/>
<name>A0A1H3XIC7_ALKAM</name>
<sequence length="313" mass="35429">MLDYSLYYRRPIRTDKIPEELPKFDIFLSAYNSSFRVNKVFEDVRSEKKVWVIHPEYKYTIGEYPSEGIKVTPPSTDEISQVTAILAELGDLEGKKICIDTTGFMRHVLIFLTAKLSYLEVKEFTALYSEPKYYSKQEDTTFTTATTGEPRPVNGLYGNKSGQEFLIINVGYDHKLIGEVADNKEGAIIYPIFSFPSLSPDMYQQSALRASDGGGAALDSAWINNRYFAPANDPFTTAGVISEIVDTIDRNYPDANIYLSPLSTKIQSLGFSIYWLFEGKARKGVTMLLPECITYSRETSTGLKRLWCYSIEL</sequence>
<dbReference type="STRING" id="152573.SAMN04488051_101259"/>
<accession>A0A1H3XIC7</accession>
<evidence type="ECO:0000313" key="1">
    <source>
        <dbReference type="EMBL" id="SDZ99109.1"/>
    </source>
</evidence>
<dbReference type="Proteomes" id="UP000198773">
    <property type="component" value="Unassembled WGS sequence"/>
</dbReference>
<keyword evidence="2" id="KW-1185">Reference proteome</keyword>
<dbReference type="RefSeq" id="WP_091338244.1">
    <property type="nucleotide sequence ID" value="NZ_FNRM01000001.1"/>
</dbReference>
<dbReference type="OrthoDB" id="1492425at2"/>
<dbReference type="AlphaFoldDB" id="A0A1H3XIC7"/>
<evidence type="ECO:0000313" key="2">
    <source>
        <dbReference type="Proteomes" id="UP000198773"/>
    </source>
</evidence>
<protein>
    <submittedName>
        <fullName evidence="1">Uncharacterized protein</fullName>
    </submittedName>
</protein>
<dbReference type="EMBL" id="FNRM01000001">
    <property type="protein sequence ID" value="SDZ99109.1"/>
    <property type="molecule type" value="Genomic_DNA"/>
</dbReference>
<reference evidence="1 2" key="1">
    <citation type="submission" date="2016-10" db="EMBL/GenBank/DDBJ databases">
        <authorList>
            <person name="de Groot N.N."/>
        </authorList>
    </citation>
    <scope>NUCLEOTIDE SEQUENCE [LARGE SCALE GENOMIC DNA]</scope>
    <source>
        <strain evidence="1 2">CGMCC 1.3430</strain>
    </source>
</reference>
<gene>
    <name evidence="1" type="ORF">SAMN04488051_101259</name>
</gene>
<organism evidence="1 2">
    <name type="scientific">Alkalimonas amylolytica</name>
    <dbReference type="NCBI Taxonomy" id="152573"/>
    <lineage>
        <taxon>Bacteria</taxon>
        <taxon>Pseudomonadati</taxon>
        <taxon>Pseudomonadota</taxon>
        <taxon>Gammaproteobacteria</taxon>
        <taxon>Alkalimonas</taxon>
    </lineage>
</organism>